<proteinExistence type="predicted"/>
<feature type="transmembrane region" description="Helical" evidence="6">
    <location>
        <begin position="229"/>
        <end position="248"/>
    </location>
</feature>
<dbReference type="PROSITE" id="PS50850">
    <property type="entry name" value="MFS"/>
    <property type="match status" value="1"/>
</dbReference>
<dbReference type="Proteomes" id="UP000776629">
    <property type="component" value="Unassembled WGS sequence"/>
</dbReference>
<feature type="transmembrane region" description="Helical" evidence="6">
    <location>
        <begin position="296"/>
        <end position="314"/>
    </location>
</feature>
<feature type="transmembrane region" description="Helical" evidence="6">
    <location>
        <begin position="438"/>
        <end position="458"/>
    </location>
</feature>
<comment type="subcellular location">
    <subcellularLocation>
        <location evidence="1">Cell membrane</location>
        <topology evidence="1">Multi-pass membrane protein</topology>
    </subcellularLocation>
</comment>
<reference evidence="8 9" key="1">
    <citation type="journal article" date="2021" name="Sci. Rep.">
        <title>The distribution of antibiotic resistance genes in chicken gut microbiota commensals.</title>
        <authorList>
            <person name="Juricova H."/>
            <person name="Matiasovicova J."/>
            <person name="Kubasova T."/>
            <person name="Cejkova D."/>
            <person name="Rychlik I."/>
        </authorList>
    </citation>
    <scope>NUCLEOTIDE SEQUENCE [LARGE SCALE GENOMIC DNA]</scope>
    <source>
        <strain evidence="8 9">An810</strain>
    </source>
</reference>
<dbReference type="Gene3D" id="1.20.1250.20">
    <property type="entry name" value="MFS general substrate transporter like domains"/>
    <property type="match status" value="2"/>
</dbReference>
<evidence type="ECO:0000256" key="4">
    <source>
        <dbReference type="ARBA" id="ARBA00022989"/>
    </source>
</evidence>
<feature type="transmembrane region" description="Helical" evidence="6">
    <location>
        <begin position="51"/>
        <end position="71"/>
    </location>
</feature>
<evidence type="ECO:0000313" key="8">
    <source>
        <dbReference type="EMBL" id="MBM6754627.1"/>
    </source>
</evidence>
<keyword evidence="9" id="KW-1185">Reference proteome</keyword>
<dbReference type="InterPro" id="IPR036259">
    <property type="entry name" value="MFS_trans_sf"/>
</dbReference>
<dbReference type="PANTHER" id="PTHR42718">
    <property type="entry name" value="MAJOR FACILITATOR SUPERFAMILY MULTIDRUG TRANSPORTER MFSC"/>
    <property type="match status" value="1"/>
</dbReference>
<dbReference type="InterPro" id="IPR011701">
    <property type="entry name" value="MFS"/>
</dbReference>
<feature type="transmembrane region" description="Helical" evidence="6">
    <location>
        <begin position="326"/>
        <end position="349"/>
    </location>
</feature>
<dbReference type="EMBL" id="JACJJQ010000039">
    <property type="protein sequence ID" value="MBM6754627.1"/>
    <property type="molecule type" value="Genomic_DNA"/>
</dbReference>
<keyword evidence="5 6" id="KW-0472">Membrane</keyword>
<name>A0ABS2ERB3_9LACO</name>
<evidence type="ECO:0000256" key="1">
    <source>
        <dbReference type="ARBA" id="ARBA00004651"/>
    </source>
</evidence>
<feature type="transmembrane region" description="Helical" evidence="6">
    <location>
        <begin position="83"/>
        <end position="102"/>
    </location>
</feature>
<keyword evidence="3 6" id="KW-0812">Transmembrane</keyword>
<dbReference type="PANTHER" id="PTHR42718:SF9">
    <property type="entry name" value="MAJOR FACILITATOR SUPERFAMILY MULTIDRUG TRANSPORTER MFSC"/>
    <property type="match status" value="1"/>
</dbReference>
<dbReference type="PRINTS" id="PR01036">
    <property type="entry name" value="TCRTETB"/>
</dbReference>
<accession>A0ABS2ERB3</accession>
<feature type="transmembrane region" description="Helical" evidence="6">
    <location>
        <begin position="395"/>
        <end position="418"/>
    </location>
</feature>
<sequence length="468" mass="50689">MNEKKMQLSDYMALLSVALLTFIGIMAETALNVTFPELARVFKIALDTTQWLTAGYLLMVTIMMGTTAYLLKRFSTKHLQLAAVVAFIIGDIGSAMAPNFTILMLSRLLQAVATGIATPTLFHLVFTQVPREKLGMMTGMAGMIISFAPALGPTYGGWVSTAMSWRALFWLLLPIAAISLLLGQHYIPAGAGTKQVSFNLPSFVALALAMFTWIYAFSLIGNVGITPKFYLLMGLALVLFGIFGWLNFRGATTLMDLRIFKHYEISLNGVTYFSLQFINIGLSTVIPVYAQYTLHASPLVAGLILLPGTILGAVMSPISGALADRVGFAMPVLTGSCLLVLGTASFLFFQAKLTPVWIAVFFMLLRAGFNMTFANTISNSSTKVPVQSAADVSSIFNVLQQFAGATGVVFLASLMAQFENHGTGSMAMRTYMGGHVDFVMGFILALVVLGANLVNYHFQYHLGKKKEA</sequence>
<dbReference type="SUPFAM" id="SSF103473">
    <property type="entry name" value="MFS general substrate transporter"/>
    <property type="match status" value="1"/>
</dbReference>
<dbReference type="RefSeq" id="WP_204776892.1">
    <property type="nucleotide sequence ID" value="NZ_JACJJQ010000039.1"/>
</dbReference>
<feature type="transmembrane region" description="Helical" evidence="6">
    <location>
        <begin position="134"/>
        <end position="155"/>
    </location>
</feature>
<evidence type="ECO:0000256" key="6">
    <source>
        <dbReference type="SAM" id="Phobius"/>
    </source>
</evidence>
<organism evidence="8 9">
    <name type="scientific">Limosilactobacillus alvi</name>
    <dbReference type="NCBI Taxonomy" id="990412"/>
    <lineage>
        <taxon>Bacteria</taxon>
        <taxon>Bacillati</taxon>
        <taxon>Bacillota</taxon>
        <taxon>Bacilli</taxon>
        <taxon>Lactobacillales</taxon>
        <taxon>Lactobacillaceae</taxon>
        <taxon>Limosilactobacillus</taxon>
    </lineage>
</organism>
<evidence type="ECO:0000256" key="5">
    <source>
        <dbReference type="ARBA" id="ARBA00023136"/>
    </source>
</evidence>
<feature type="transmembrane region" description="Helical" evidence="6">
    <location>
        <begin position="198"/>
        <end position="217"/>
    </location>
</feature>
<feature type="transmembrane region" description="Helical" evidence="6">
    <location>
        <begin position="167"/>
        <end position="186"/>
    </location>
</feature>
<evidence type="ECO:0000256" key="2">
    <source>
        <dbReference type="ARBA" id="ARBA00022448"/>
    </source>
</evidence>
<feature type="domain" description="Major facilitator superfamily (MFS) profile" evidence="7">
    <location>
        <begin position="13"/>
        <end position="453"/>
    </location>
</feature>
<dbReference type="Pfam" id="PF07690">
    <property type="entry name" value="MFS_1"/>
    <property type="match status" value="1"/>
</dbReference>
<evidence type="ECO:0000256" key="3">
    <source>
        <dbReference type="ARBA" id="ARBA00022692"/>
    </source>
</evidence>
<gene>
    <name evidence="8" type="ORF">H5993_07645</name>
</gene>
<keyword evidence="2" id="KW-0813">Transport</keyword>
<feature type="transmembrane region" description="Helical" evidence="6">
    <location>
        <begin position="355"/>
        <end position="374"/>
    </location>
</feature>
<keyword evidence="4 6" id="KW-1133">Transmembrane helix</keyword>
<protein>
    <submittedName>
        <fullName evidence="8">MFS transporter</fullName>
    </submittedName>
</protein>
<comment type="caution">
    <text evidence="8">The sequence shown here is derived from an EMBL/GenBank/DDBJ whole genome shotgun (WGS) entry which is preliminary data.</text>
</comment>
<feature type="transmembrane region" description="Helical" evidence="6">
    <location>
        <begin position="269"/>
        <end position="290"/>
    </location>
</feature>
<evidence type="ECO:0000259" key="7">
    <source>
        <dbReference type="PROSITE" id="PS50850"/>
    </source>
</evidence>
<dbReference type="InterPro" id="IPR020846">
    <property type="entry name" value="MFS_dom"/>
</dbReference>
<evidence type="ECO:0000313" key="9">
    <source>
        <dbReference type="Proteomes" id="UP000776629"/>
    </source>
</evidence>